<dbReference type="Pfam" id="PF19458">
    <property type="entry name" value="DUF5995"/>
    <property type="match status" value="1"/>
</dbReference>
<dbReference type="AlphaFoldDB" id="A0A136KF14"/>
<protein>
    <submittedName>
        <fullName evidence="1">Uncharacterized protein</fullName>
    </submittedName>
</protein>
<accession>A0A136KF14</accession>
<evidence type="ECO:0000313" key="1">
    <source>
        <dbReference type="EMBL" id="KXK07938.1"/>
    </source>
</evidence>
<name>A0A136KF14_9BACT</name>
<sequence>MTASDFSLHDALSLKKSDTIFEVLGKMQYLESTILQTREYSNILPFHHTYFLITMSVVDHTYRADDFTGEKAIQKLDVIFAKKYLDALSAFINNGELKSPWKQFFTLVSETDPDPFAVLLAGINAHINGDLAMSLVDADYLHYEKDFKYVNSILLDEIPKVMSFLVKNQQSILAAGAYMLPSLTKYEFEKIIVRWRNEAWINAGQLQSKKINIEQIHDRAEEIGKQICSIVKITKLPGFLSDLERLSSLV</sequence>
<comment type="caution">
    <text evidence="1">The sequence shown here is derived from an EMBL/GenBank/DDBJ whole genome shotgun (WGS) entry which is preliminary data.</text>
</comment>
<dbReference type="Proteomes" id="UP000070449">
    <property type="component" value="Unassembled WGS sequence"/>
</dbReference>
<reference evidence="1 2" key="1">
    <citation type="submission" date="2015-02" db="EMBL/GenBank/DDBJ databases">
        <title>Improved understanding of the partial-nitritation anammox process through 23 genomes representing the majority of the microbial community.</title>
        <authorList>
            <person name="Speth D.R."/>
            <person name="In T Zandt M."/>
            <person name="Guerrero Cruz S."/>
            <person name="Jetten M.S."/>
            <person name="Dutilh B.E."/>
        </authorList>
    </citation>
    <scope>NUCLEOTIDE SEQUENCE [LARGE SCALE GENOMIC DNA]</scope>
    <source>
        <strain evidence="1">OLB21</strain>
    </source>
</reference>
<gene>
    <name evidence="1" type="ORF">UZ20_WS6002001061</name>
</gene>
<dbReference type="EMBL" id="JYPD01000028">
    <property type="protein sequence ID" value="KXK07938.1"/>
    <property type="molecule type" value="Genomic_DNA"/>
</dbReference>
<organism evidence="1 2">
    <name type="scientific">candidate division WS6 bacterium OLB21</name>
    <dbReference type="NCBI Taxonomy" id="1617427"/>
    <lineage>
        <taxon>Bacteria</taxon>
        <taxon>Candidatus Dojkabacteria</taxon>
    </lineage>
</organism>
<dbReference type="InterPro" id="IPR046037">
    <property type="entry name" value="DUF5995"/>
</dbReference>
<evidence type="ECO:0000313" key="2">
    <source>
        <dbReference type="Proteomes" id="UP000070449"/>
    </source>
</evidence>
<proteinExistence type="predicted"/>